<gene>
    <name evidence="2" type="ORF">F383_34648</name>
</gene>
<comment type="caution">
    <text evidence="2">The sequence shown here is derived from an EMBL/GenBank/DDBJ whole genome shotgun (WGS) entry which is preliminary data.</text>
</comment>
<evidence type="ECO:0000256" key="1">
    <source>
        <dbReference type="SAM" id="Phobius"/>
    </source>
</evidence>
<reference evidence="3" key="1">
    <citation type="submission" date="2014-09" db="EMBL/GenBank/DDBJ databases">
        <authorList>
            <person name="Mudge J."/>
            <person name="Ramaraj T."/>
            <person name="Lindquist I.E."/>
            <person name="Bharti A.K."/>
            <person name="Sundararajan A."/>
            <person name="Cameron C.T."/>
            <person name="Woodward J.E."/>
            <person name="May G.D."/>
            <person name="Brubaker C."/>
            <person name="Broadhvest J."/>
            <person name="Wilkins T.A."/>
        </authorList>
    </citation>
    <scope>NUCLEOTIDE SEQUENCE</scope>
    <source>
        <strain evidence="3">cv. AKA8401</strain>
    </source>
</reference>
<organism evidence="2 3">
    <name type="scientific">Gossypium arboreum</name>
    <name type="common">Tree cotton</name>
    <name type="synonym">Gossypium nanking</name>
    <dbReference type="NCBI Taxonomy" id="29729"/>
    <lineage>
        <taxon>Eukaryota</taxon>
        <taxon>Viridiplantae</taxon>
        <taxon>Streptophyta</taxon>
        <taxon>Embryophyta</taxon>
        <taxon>Tracheophyta</taxon>
        <taxon>Spermatophyta</taxon>
        <taxon>Magnoliopsida</taxon>
        <taxon>eudicotyledons</taxon>
        <taxon>Gunneridae</taxon>
        <taxon>Pentapetalae</taxon>
        <taxon>rosids</taxon>
        <taxon>malvids</taxon>
        <taxon>Malvales</taxon>
        <taxon>Malvaceae</taxon>
        <taxon>Malvoideae</taxon>
        <taxon>Gossypium</taxon>
    </lineage>
</organism>
<proteinExistence type="predicted"/>
<protein>
    <submittedName>
        <fullName evidence="2">Uncharacterized protein</fullName>
    </submittedName>
</protein>
<keyword evidence="1" id="KW-0472">Membrane</keyword>
<keyword evidence="3" id="KW-1185">Reference proteome</keyword>
<keyword evidence="1" id="KW-0812">Transmembrane</keyword>
<accession>A0A0B0N4H3</accession>
<feature type="transmembrane region" description="Helical" evidence="1">
    <location>
        <begin position="12"/>
        <end position="36"/>
    </location>
</feature>
<sequence length="37" mass="4355">MQNLHTPCLGRIVLMLIQVHTFHLFHILVPQFIIFAI</sequence>
<evidence type="ECO:0000313" key="2">
    <source>
        <dbReference type="EMBL" id="KHG07562.1"/>
    </source>
</evidence>
<dbReference type="Proteomes" id="UP000032142">
    <property type="component" value="Unassembled WGS sequence"/>
</dbReference>
<dbReference type="EMBL" id="JRRC01477020">
    <property type="protein sequence ID" value="KHG07562.1"/>
    <property type="molecule type" value="Genomic_DNA"/>
</dbReference>
<evidence type="ECO:0000313" key="3">
    <source>
        <dbReference type="Proteomes" id="UP000032142"/>
    </source>
</evidence>
<keyword evidence="1" id="KW-1133">Transmembrane helix</keyword>
<dbReference type="AlphaFoldDB" id="A0A0B0N4H3"/>
<name>A0A0B0N4H3_GOSAR</name>